<dbReference type="EMBL" id="CAJNNV010004321">
    <property type="protein sequence ID" value="CAE8590530.1"/>
    <property type="molecule type" value="Genomic_DNA"/>
</dbReference>
<keyword evidence="3" id="KW-1185">Reference proteome</keyword>
<feature type="region of interest" description="Disordered" evidence="1">
    <location>
        <begin position="1"/>
        <end position="29"/>
    </location>
</feature>
<dbReference type="AlphaFoldDB" id="A0A813DPE8"/>
<feature type="non-terminal residue" evidence="2">
    <location>
        <position position="93"/>
    </location>
</feature>
<evidence type="ECO:0000313" key="2">
    <source>
        <dbReference type="EMBL" id="CAE8590530.1"/>
    </source>
</evidence>
<protein>
    <submittedName>
        <fullName evidence="2">Uncharacterized protein</fullName>
    </submittedName>
</protein>
<accession>A0A813DPE8</accession>
<comment type="caution">
    <text evidence="2">The sequence shown here is derived from an EMBL/GenBank/DDBJ whole genome shotgun (WGS) entry which is preliminary data.</text>
</comment>
<feature type="non-terminal residue" evidence="2">
    <location>
        <position position="1"/>
    </location>
</feature>
<gene>
    <name evidence="2" type="ORF">PGLA1383_LOCUS9250</name>
</gene>
<sequence>AASQGSGGAPSRPASATAMDRSARPDPWARHWPRRARCEVPPVWVAILVEVADLARGRPCPGVHHRPPANLGTALQKKPQRVRRCSAWTCRGG</sequence>
<organism evidence="2 3">
    <name type="scientific">Polarella glacialis</name>
    <name type="common">Dinoflagellate</name>
    <dbReference type="NCBI Taxonomy" id="89957"/>
    <lineage>
        <taxon>Eukaryota</taxon>
        <taxon>Sar</taxon>
        <taxon>Alveolata</taxon>
        <taxon>Dinophyceae</taxon>
        <taxon>Suessiales</taxon>
        <taxon>Suessiaceae</taxon>
        <taxon>Polarella</taxon>
    </lineage>
</organism>
<proteinExistence type="predicted"/>
<evidence type="ECO:0000256" key="1">
    <source>
        <dbReference type="SAM" id="MobiDB-lite"/>
    </source>
</evidence>
<reference evidence="2" key="1">
    <citation type="submission" date="2021-02" db="EMBL/GenBank/DDBJ databases">
        <authorList>
            <person name="Dougan E. K."/>
            <person name="Rhodes N."/>
            <person name="Thang M."/>
            <person name="Chan C."/>
        </authorList>
    </citation>
    <scope>NUCLEOTIDE SEQUENCE</scope>
</reference>
<name>A0A813DPE8_POLGL</name>
<dbReference type="Proteomes" id="UP000654075">
    <property type="component" value="Unassembled WGS sequence"/>
</dbReference>
<evidence type="ECO:0000313" key="3">
    <source>
        <dbReference type="Proteomes" id="UP000654075"/>
    </source>
</evidence>